<reference evidence="1 2" key="1">
    <citation type="submission" date="2020-07" db="EMBL/GenBank/DDBJ databases">
        <title>Vibrio marinisediminis sp. nov., isolated from marine sediment.</title>
        <authorList>
            <person name="Ji X."/>
        </authorList>
    </citation>
    <scope>NUCLEOTIDE SEQUENCE [LARGE SCALE GENOMIC DNA]</scope>
    <source>
        <strain evidence="1 2">404</strain>
    </source>
</reference>
<gene>
    <name evidence="1" type="ORF">H2O73_03495</name>
</gene>
<evidence type="ECO:0000313" key="2">
    <source>
        <dbReference type="Proteomes" id="UP000571701"/>
    </source>
</evidence>
<proteinExistence type="predicted"/>
<protein>
    <submittedName>
        <fullName evidence="1">Uncharacterized protein</fullName>
    </submittedName>
</protein>
<dbReference type="EMBL" id="JACFYF010000001">
    <property type="protein sequence ID" value="MBA5761399.1"/>
    <property type="molecule type" value="Genomic_DNA"/>
</dbReference>
<sequence>MPHVYCDCCHKVTAHKVVLKRCENSNISFLRSLVCFFATVLQGDHYVKMEKQYFCRGCNRQNEFSPASASMANIKTA</sequence>
<dbReference type="Proteomes" id="UP000571701">
    <property type="component" value="Unassembled WGS sequence"/>
</dbReference>
<keyword evidence="2" id="KW-1185">Reference proteome</keyword>
<accession>A0A7W2FNL6</accession>
<comment type="caution">
    <text evidence="1">The sequence shown here is derived from an EMBL/GenBank/DDBJ whole genome shotgun (WGS) entry which is preliminary data.</text>
</comment>
<dbReference type="AlphaFoldDB" id="A0A7W2FNL6"/>
<evidence type="ECO:0000313" key="1">
    <source>
        <dbReference type="EMBL" id="MBA5761399.1"/>
    </source>
</evidence>
<organism evidence="1 2">
    <name type="scientific">Vibrio marinisediminis</name>
    <dbReference type="NCBI Taxonomy" id="2758441"/>
    <lineage>
        <taxon>Bacteria</taxon>
        <taxon>Pseudomonadati</taxon>
        <taxon>Pseudomonadota</taxon>
        <taxon>Gammaproteobacteria</taxon>
        <taxon>Vibrionales</taxon>
        <taxon>Vibrionaceae</taxon>
        <taxon>Vibrio</taxon>
    </lineage>
</organism>
<name>A0A7W2FNL6_9VIBR</name>